<proteinExistence type="predicted"/>
<feature type="region of interest" description="Disordered" evidence="1">
    <location>
        <begin position="436"/>
        <end position="475"/>
    </location>
</feature>
<sequence length="699" mass="75289">METALLLCSYVYYSVVNLPSDETGFLNVELPNFPFYPHCRACDPKLNVTFIIGSGTETETVEVAFGSLLVNQNKSIYTPVHVTGGKDGADRLFVMELLGGGLMAITIDVNQSPVSGSEGNKPVTAFLVRFTDFMDVTRCHLVNITDPIVLYPNLIPPSIAYENDCNASSSTAQVTGQTMDWTVNITMDAEPEESSFQIRLELGGNGMHETCDLENYLSPIAPGSNTFFITCSGDKPNFASGGILTPISPMKSATEYNYSLWMGPRPVPAILGTSAKAFLWYHYTGNVLDGKTRCIMTDLNFTGYLHTPQQTTVSRQSLSFTRGPVVFELTNADSNTENTAANVTICAYWGDGSVNQSPAYCVWVFATHGQNDEVTPRGRECKSLNVSLGFDNYAQSVEVTVANPVADAKLVIHRTDDTTKSVIFVYTLVHVEPHKTTAVPTTPSLPPTSGEVTGSTLSEDGHPTSRTSSAEISKITTQKTSDIIIGVTTTVPSSPTSTQEVQVTEEEPVNNTNASSVLVGTGAQPTRQQPGIPSHSTPRSSDKITTVPLQGEESQSVPSNAPYGTSITTLGPGPGASTISHVTASRYPGHFTEGMPNPRSTSSSGPHKETSASTLMAPGSPHTNEGAFRPTKGTEWHTPVTQHLDHGVKTVLLLQWSALSVFALLLVIVLVDCTVRLPSRYLHKYTYVTNTNYDSDTEV</sequence>
<dbReference type="GeneID" id="955926"/>
<feature type="region of interest" description="Disordered" evidence="1">
    <location>
        <begin position="489"/>
        <end position="562"/>
    </location>
</feature>
<dbReference type="InterPro" id="IPR007796">
    <property type="entry name" value="GP350_N_A_dom_herpes"/>
</dbReference>
<dbReference type="KEGG" id="vg:955926"/>
<evidence type="ECO:0000313" key="6">
    <source>
        <dbReference type="Proteomes" id="UP000202809"/>
    </source>
</evidence>
<keyword evidence="6" id="KW-1185">Reference proteome</keyword>
<reference evidence="5 6" key="1">
    <citation type="journal article" date="2001" name="Proc. Natl. Acad. Sci. U.S.A.">
        <title>An Epstein-Barr-related herpesvirus from marmoset lymphomas.</title>
        <authorList>
            <person name="Cho Y."/>
            <person name="Ramer J."/>
            <person name="Rivailler P."/>
            <person name="Quink C."/>
            <person name="Garber R.L."/>
            <person name="Beier D.R."/>
            <person name="Wang F."/>
        </authorList>
    </citation>
    <scope>NUCLEOTIDE SEQUENCE [LARGE SCALE GENOMIC DNA]</scope>
    <source>
        <strain evidence="5 6">CJ0149</strain>
    </source>
</reference>
<dbReference type="EMBL" id="AF319782">
    <property type="protein sequence ID" value="AAK38254.1"/>
    <property type="molecule type" value="Genomic_DNA"/>
</dbReference>
<dbReference type="Gene3D" id="2.60.40.2810">
    <property type="match status" value="1"/>
</dbReference>
<keyword evidence="2" id="KW-0812">Transmembrane</keyword>
<accession>Q993G4</accession>
<keyword evidence="2" id="KW-0472">Membrane</keyword>
<feature type="compositionally biased region" description="Polar residues" evidence="1">
    <location>
        <begin position="450"/>
        <end position="475"/>
    </location>
</feature>
<feature type="domain" description="Envelope glycoprotein GP350 N-terminal B" evidence="4">
    <location>
        <begin position="163"/>
        <end position="302"/>
    </location>
</feature>
<protein>
    <submittedName>
        <fullName evidence="5">ORF45</fullName>
    </submittedName>
</protein>
<dbReference type="InterPro" id="IPR048689">
    <property type="entry name" value="GP350_N_B_dom_herpes"/>
</dbReference>
<feature type="compositionally biased region" description="Polar residues" evidence="1">
    <location>
        <begin position="514"/>
        <end position="562"/>
    </location>
</feature>
<feature type="region of interest" description="Disordered" evidence="1">
    <location>
        <begin position="593"/>
        <end position="623"/>
    </location>
</feature>
<dbReference type="Pfam" id="PF20676">
    <property type="entry name" value="Herpes_gp350_B"/>
    <property type="match status" value="1"/>
</dbReference>
<keyword evidence="2" id="KW-1133">Transmembrane helix</keyword>
<evidence type="ECO:0000256" key="1">
    <source>
        <dbReference type="SAM" id="MobiDB-lite"/>
    </source>
</evidence>
<reference evidence="5 6" key="2">
    <citation type="journal article" date="2002" name="J. Virol.">
        <title>Complete genomic sequence of an Epstein-Barr virus-related herpesvirus naturally infecting a new world primate: a defining point in the evolution of oncogenic lymphocryptoviruses.</title>
        <authorList>
            <person name="Rivailler P."/>
            <person name="Cho Y.G."/>
            <person name="Wang F."/>
        </authorList>
    </citation>
    <scope>NUCLEOTIDE SEQUENCE [LARGE SCALE GENOMIC DNA]</scope>
    <source>
        <strain evidence="5 6">CJ0149</strain>
    </source>
</reference>
<dbReference type="Gene3D" id="2.60.40.2800">
    <property type="match status" value="1"/>
</dbReference>
<feature type="transmembrane region" description="Helical" evidence="2">
    <location>
        <begin position="653"/>
        <end position="675"/>
    </location>
</feature>
<dbReference type="Proteomes" id="UP000202809">
    <property type="component" value="Segment"/>
</dbReference>
<evidence type="ECO:0000259" key="3">
    <source>
        <dbReference type="Pfam" id="PF05109"/>
    </source>
</evidence>
<dbReference type="Pfam" id="PF05109">
    <property type="entry name" value="Herpes_gp350_A"/>
    <property type="match status" value="1"/>
</dbReference>
<name>Q993G4_9GAMA</name>
<evidence type="ECO:0000259" key="4">
    <source>
        <dbReference type="Pfam" id="PF20676"/>
    </source>
</evidence>
<feature type="compositionally biased region" description="Low complexity" evidence="1">
    <location>
        <begin position="489"/>
        <end position="502"/>
    </location>
</feature>
<evidence type="ECO:0000313" key="5">
    <source>
        <dbReference type="EMBL" id="AAK38254.1"/>
    </source>
</evidence>
<evidence type="ECO:0000256" key="2">
    <source>
        <dbReference type="SAM" id="Phobius"/>
    </source>
</evidence>
<dbReference type="InterPro" id="IPR048700">
    <property type="entry name" value="GP350_N_A_dom_herpes_sf"/>
</dbReference>
<organism evidence="5 6">
    <name type="scientific">callitrichine gammaherpesvirus 3</name>
    <name type="common">Marmoset lymphocryptovirus</name>
    <dbReference type="NCBI Taxonomy" id="106331"/>
    <lineage>
        <taxon>Viruses</taxon>
        <taxon>Duplodnaviria</taxon>
        <taxon>Heunggongvirae</taxon>
        <taxon>Peploviricota</taxon>
        <taxon>Herviviricetes</taxon>
        <taxon>Herpesvirales</taxon>
        <taxon>Orthoherpesviridae</taxon>
        <taxon>Gammaherpesvirinae</taxon>
        <taxon>Lymphocryptovirus</taxon>
        <taxon>Lymphocryptovirus callitrichinegamma3</taxon>
    </lineage>
</organism>
<feature type="domain" description="Envelope glycoprotein GP350 N-terminal A" evidence="3">
    <location>
        <begin position="1"/>
        <end position="157"/>
    </location>
</feature>
<dbReference type="RefSeq" id="NP_733899.1">
    <property type="nucleotide sequence ID" value="NC_004367.1"/>
</dbReference>